<dbReference type="GO" id="GO:0004519">
    <property type="term" value="F:endonuclease activity"/>
    <property type="evidence" value="ECO:0007669"/>
    <property type="project" value="UniProtKB-KW"/>
</dbReference>
<name>A0AA88L888_ARTSF</name>
<dbReference type="Gene3D" id="3.30.70.270">
    <property type="match status" value="2"/>
</dbReference>
<dbReference type="EMBL" id="JAVRJZ010000007">
    <property type="protein sequence ID" value="KAK2720687.1"/>
    <property type="molecule type" value="Genomic_DNA"/>
</dbReference>
<evidence type="ECO:0000313" key="10">
    <source>
        <dbReference type="Proteomes" id="UP001187531"/>
    </source>
</evidence>
<keyword evidence="5" id="KW-0378">Hydrolase</keyword>
<evidence type="ECO:0000256" key="1">
    <source>
        <dbReference type="ARBA" id="ARBA00022679"/>
    </source>
</evidence>
<dbReference type="InterPro" id="IPR043502">
    <property type="entry name" value="DNA/RNA_pol_sf"/>
</dbReference>
<evidence type="ECO:0000256" key="2">
    <source>
        <dbReference type="ARBA" id="ARBA00022695"/>
    </source>
</evidence>
<accession>A0AA88L888</accession>
<dbReference type="InterPro" id="IPR000477">
    <property type="entry name" value="RT_dom"/>
</dbReference>
<evidence type="ECO:0000256" key="5">
    <source>
        <dbReference type="ARBA" id="ARBA00022801"/>
    </source>
</evidence>
<gene>
    <name evidence="9" type="ORF">QYM36_004541</name>
</gene>
<dbReference type="InterPro" id="IPR041373">
    <property type="entry name" value="RT_RNaseH"/>
</dbReference>
<keyword evidence="1" id="KW-0808">Transferase</keyword>
<protein>
    <recommendedName>
        <fullName evidence="8">Reverse transcriptase domain-containing protein</fullName>
    </recommendedName>
</protein>
<dbReference type="Proteomes" id="UP001187531">
    <property type="component" value="Unassembled WGS sequence"/>
</dbReference>
<keyword evidence="3" id="KW-0540">Nuclease</keyword>
<dbReference type="InterPro" id="IPR043128">
    <property type="entry name" value="Rev_trsase/Diguanyl_cyclase"/>
</dbReference>
<feature type="compositionally biased region" description="Low complexity" evidence="7">
    <location>
        <begin position="318"/>
        <end position="331"/>
    </location>
</feature>
<evidence type="ECO:0000256" key="7">
    <source>
        <dbReference type="SAM" id="MobiDB-lite"/>
    </source>
</evidence>
<dbReference type="GO" id="GO:0003964">
    <property type="term" value="F:RNA-directed DNA polymerase activity"/>
    <property type="evidence" value="ECO:0007669"/>
    <property type="project" value="UniProtKB-KW"/>
</dbReference>
<evidence type="ECO:0000313" key="9">
    <source>
        <dbReference type="EMBL" id="KAK2720687.1"/>
    </source>
</evidence>
<dbReference type="PROSITE" id="PS50878">
    <property type="entry name" value="RT_POL"/>
    <property type="match status" value="1"/>
</dbReference>
<evidence type="ECO:0000256" key="3">
    <source>
        <dbReference type="ARBA" id="ARBA00022722"/>
    </source>
</evidence>
<feature type="region of interest" description="Disordered" evidence="7">
    <location>
        <begin position="353"/>
        <end position="374"/>
    </location>
</feature>
<evidence type="ECO:0000256" key="4">
    <source>
        <dbReference type="ARBA" id="ARBA00022759"/>
    </source>
</evidence>
<organism evidence="9 10">
    <name type="scientific">Artemia franciscana</name>
    <name type="common">Brine shrimp</name>
    <name type="synonym">Artemia sanfranciscana</name>
    <dbReference type="NCBI Taxonomy" id="6661"/>
    <lineage>
        <taxon>Eukaryota</taxon>
        <taxon>Metazoa</taxon>
        <taxon>Ecdysozoa</taxon>
        <taxon>Arthropoda</taxon>
        <taxon>Crustacea</taxon>
        <taxon>Branchiopoda</taxon>
        <taxon>Anostraca</taxon>
        <taxon>Artemiidae</taxon>
        <taxon>Artemia</taxon>
    </lineage>
</organism>
<proteinExistence type="predicted"/>
<keyword evidence="4" id="KW-0255">Endonuclease</keyword>
<dbReference type="CDD" id="cd09274">
    <property type="entry name" value="RNase_HI_RT_Ty3"/>
    <property type="match status" value="1"/>
</dbReference>
<sequence length="374" mass="41938">MEEAFEGIQGFSVIVDDIIISGKTIEEHDANVRSTLIRAREKGVKLNLQKCVFKCNSIPYFGHVISENGIHQDPQKVRALRGMRTPNTKDELQTILGMMNYLPRYITNLSSINQPLRDLVKQRQFKWEQQHDTSFTNIKESICSSLAFFDPTAGNVKLQVDASKFGLGATLSQKGKPISFASRSLNSTKQNYSQIEKELYAILFGCIHFYQYLYSRKFTVVSDHKPLQVVLNCPISKSSPRLQRMLLSIQPYDLIIAFRPGKEIPVADALSVDVNPRSYIIETTDGGTYRRNRQHTKTLNQQPQSPDLADHEEDSPEAETSPAPISPSSIAPVPPVTPIETLLRPINIECSSALRTLPPAPVAQPKKNPKTPHT</sequence>
<dbReference type="Pfam" id="PF17917">
    <property type="entry name" value="RT_RNaseH"/>
    <property type="match status" value="1"/>
</dbReference>
<dbReference type="AlphaFoldDB" id="A0AA88L888"/>
<feature type="region of interest" description="Disordered" evidence="7">
    <location>
        <begin position="285"/>
        <end position="336"/>
    </location>
</feature>
<dbReference type="InterPro" id="IPR050951">
    <property type="entry name" value="Retrovirus_Pol_polyprotein"/>
</dbReference>
<dbReference type="FunFam" id="3.30.70.270:FF:000063">
    <property type="entry name" value="Zinc knuckle domaincontaining protein"/>
    <property type="match status" value="1"/>
</dbReference>
<keyword evidence="2" id="KW-0548">Nucleotidyltransferase</keyword>
<feature type="domain" description="Reverse transcriptase" evidence="8">
    <location>
        <begin position="1"/>
        <end position="65"/>
    </location>
</feature>
<evidence type="ECO:0000259" key="8">
    <source>
        <dbReference type="PROSITE" id="PS50878"/>
    </source>
</evidence>
<dbReference type="PANTHER" id="PTHR37984:SF7">
    <property type="entry name" value="INTEGRASE CATALYTIC DOMAIN-CONTAINING PROTEIN"/>
    <property type="match status" value="1"/>
</dbReference>
<reference evidence="9" key="1">
    <citation type="submission" date="2023-07" db="EMBL/GenBank/DDBJ databases">
        <title>Chromosome-level genome assembly of Artemia franciscana.</title>
        <authorList>
            <person name="Jo E."/>
        </authorList>
    </citation>
    <scope>NUCLEOTIDE SEQUENCE</scope>
    <source>
        <tissue evidence="9">Whole body</tissue>
    </source>
</reference>
<evidence type="ECO:0000256" key="6">
    <source>
        <dbReference type="ARBA" id="ARBA00022918"/>
    </source>
</evidence>
<dbReference type="SUPFAM" id="SSF56672">
    <property type="entry name" value="DNA/RNA polymerases"/>
    <property type="match status" value="1"/>
</dbReference>
<dbReference type="PANTHER" id="PTHR37984">
    <property type="entry name" value="PROTEIN CBG26694"/>
    <property type="match status" value="1"/>
</dbReference>
<dbReference type="GO" id="GO:0016787">
    <property type="term" value="F:hydrolase activity"/>
    <property type="evidence" value="ECO:0007669"/>
    <property type="project" value="UniProtKB-KW"/>
</dbReference>
<keyword evidence="6" id="KW-0695">RNA-directed DNA polymerase</keyword>
<keyword evidence="10" id="KW-1185">Reference proteome</keyword>
<comment type="caution">
    <text evidence="9">The sequence shown here is derived from an EMBL/GenBank/DDBJ whole genome shotgun (WGS) entry which is preliminary data.</text>
</comment>